<dbReference type="PANTHER" id="PTHR30290">
    <property type="entry name" value="PERIPLASMIC BINDING COMPONENT OF ABC TRANSPORTER"/>
    <property type="match status" value="1"/>
</dbReference>
<dbReference type="Pfam" id="PF00496">
    <property type="entry name" value="SBP_bac_5"/>
    <property type="match status" value="1"/>
</dbReference>
<dbReference type="GO" id="GO:0015833">
    <property type="term" value="P:peptide transport"/>
    <property type="evidence" value="ECO:0007669"/>
    <property type="project" value="TreeGrafter"/>
</dbReference>
<dbReference type="InterPro" id="IPR030678">
    <property type="entry name" value="Peptide/Ni-bd"/>
</dbReference>
<dbReference type="OrthoDB" id="9764591at2"/>
<dbReference type="SUPFAM" id="SSF53850">
    <property type="entry name" value="Periplasmic binding protein-like II"/>
    <property type="match status" value="1"/>
</dbReference>
<protein>
    <submittedName>
        <fullName evidence="3">Peptide/nickel transport system substrate-binding protein</fullName>
    </submittedName>
</protein>
<name>A0A2M8WSA2_9MICO</name>
<evidence type="ECO:0000313" key="3">
    <source>
        <dbReference type="EMBL" id="PJI93832.1"/>
    </source>
</evidence>
<dbReference type="AlphaFoldDB" id="A0A2M8WSA2"/>
<gene>
    <name evidence="3" type="ORF">CLV34_1308</name>
</gene>
<comment type="caution">
    <text evidence="3">The sequence shown here is derived from an EMBL/GenBank/DDBJ whole genome shotgun (WGS) entry which is preliminary data.</text>
</comment>
<dbReference type="GO" id="GO:1904680">
    <property type="term" value="F:peptide transmembrane transporter activity"/>
    <property type="evidence" value="ECO:0007669"/>
    <property type="project" value="TreeGrafter"/>
</dbReference>
<dbReference type="EMBL" id="PGTZ01000007">
    <property type="protein sequence ID" value="PJI93832.1"/>
    <property type="molecule type" value="Genomic_DNA"/>
</dbReference>
<feature type="chain" id="PRO_5039259538" evidence="1">
    <location>
        <begin position="26"/>
        <end position="570"/>
    </location>
</feature>
<dbReference type="GO" id="GO:0043190">
    <property type="term" value="C:ATP-binding cassette (ABC) transporter complex"/>
    <property type="evidence" value="ECO:0007669"/>
    <property type="project" value="InterPro"/>
</dbReference>
<keyword evidence="1" id="KW-0732">Signal</keyword>
<dbReference type="Gene3D" id="3.90.76.10">
    <property type="entry name" value="Dipeptide-binding Protein, Domain 1"/>
    <property type="match status" value="1"/>
</dbReference>
<dbReference type="CDD" id="cd08509">
    <property type="entry name" value="PBP2_TmCBP_oligosaccharides_like"/>
    <property type="match status" value="1"/>
</dbReference>
<organism evidence="3 4">
    <name type="scientific">Luteimicrobium subarcticum</name>
    <dbReference type="NCBI Taxonomy" id="620910"/>
    <lineage>
        <taxon>Bacteria</taxon>
        <taxon>Bacillati</taxon>
        <taxon>Actinomycetota</taxon>
        <taxon>Actinomycetes</taxon>
        <taxon>Micrococcales</taxon>
        <taxon>Luteimicrobium</taxon>
    </lineage>
</organism>
<dbReference type="RefSeq" id="WP_100349466.1">
    <property type="nucleotide sequence ID" value="NZ_PGTZ01000007.1"/>
</dbReference>
<dbReference type="Gene3D" id="3.40.190.10">
    <property type="entry name" value="Periplasmic binding protein-like II"/>
    <property type="match status" value="1"/>
</dbReference>
<feature type="signal peptide" evidence="1">
    <location>
        <begin position="1"/>
        <end position="25"/>
    </location>
</feature>
<accession>A0A2M8WSA2</accession>
<dbReference type="InterPro" id="IPR000914">
    <property type="entry name" value="SBP_5_dom"/>
</dbReference>
<dbReference type="InterPro" id="IPR039424">
    <property type="entry name" value="SBP_5"/>
</dbReference>
<reference evidence="3 4" key="1">
    <citation type="submission" date="2017-11" db="EMBL/GenBank/DDBJ databases">
        <title>Genomic Encyclopedia of Archaeal and Bacterial Type Strains, Phase II (KMG-II): From Individual Species to Whole Genera.</title>
        <authorList>
            <person name="Goeker M."/>
        </authorList>
    </citation>
    <scope>NUCLEOTIDE SEQUENCE [LARGE SCALE GENOMIC DNA]</scope>
    <source>
        <strain evidence="3 4">DSM 22413</strain>
    </source>
</reference>
<dbReference type="Gene3D" id="3.10.105.10">
    <property type="entry name" value="Dipeptide-binding Protein, Domain 3"/>
    <property type="match status" value="1"/>
</dbReference>
<dbReference type="PIRSF" id="PIRSF002741">
    <property type="entry name" value="MppA"/>
    <property type="match status" value="1"/>
</dbReference>
<dbReference type="PANTHER" id="PTHR30290:SF82">
    <property type="entry name" value="ABC-TYPE DIPEPTIDE_OLIGOPEPTIDE TRANSPORT SYSTEM, PERIPLASMIC COMPONENT"/>
    <property type="match status" value="1"/>
</dbReference>
<dbReference type="Proteomes" id="UP000231586">
    <property type="component" value="Unassembled WGS sequence"/>
</dbReference>
<keyword evidence="4" id="KW-1185">Reference proteome</keyword>
<dbReference type="PROSITE" id="PS51257">
    <property type="entry name" value="PROKAR_LIPOPROTEIN"/>
    <property type="match status" value="1"/>
</dbReference>
<evidence type="ECO:0000256" key="1">
    <source>
        <dbReference type="SAM" id="SignalP"/>
    </source>
</evidence>
<sequence length="570" mass="60899">MIRSTRRKSVVGAVALASGLSLLLAGCGGGSKGSENTPASAGKATGVANSTRVLNVWAGEYTPMVDNFNPYSPTVLHAAMGPIYETLFYFNKAGSGAPKPLLGDSYEFNADGTQLTIKVKSGVKWSDGTPFTAKDVAYTYNFSLSKPAYLKSAEATDDTTVVLSFDGPQFTNEFSLLGATVIIPEHIWKDVKDPAKFTNDDPVGTGPYVVKKDSFSSQAYTVVANPNYRDAGTPKIKEVRYVAVDGDPQAENLLKQGKIDWTGMFIPDVDAVTATGAGYINTPQDPTTIYTCSSEAEGCKGAQTDVAVRQALNLAIDRKQINDKAFKGLGGTISPTFAQIGRDDQWITNPDWKESPQSADAAAASKILEEAGYTKDADGFYAKDGKEIDLTLKSPTDWTDYNQAAELVASQAKAAGIKITASTISQQEWSDARTSGNFELLVGGVVGTSVADPFQIYKDWFSGESTTKVGTALKPGTWNFTRYSNPEVDAAVKAAASTQDEAKKKEAYATIQKNIVNDVPYIPVIINATQTFYNTKDVSGWPTQDDLYAFPPSWGSGSAGVILANLVPLS</sequence>
<feature type="domain" description="Solute-binding protein family 5" evidence="2">
    <location>
        <begin position="98"/>
        <end position="464"/>
    </location>
</feature>
<evidence type="ECO:0000259" key="2">
    <source>
        <dbReference type="Pfam" id="PF00496"/>
    </source>
</evidence>
<proteinExistence type="predicted"/>
<evidence type="ECO:0000313" key="4">
    <source>
        <dbReference type="Proteomes" id="UP000231586"/>
    </source>
</evidence>
<dbReference type="GO" id="GO:0042597">
    <property type="term" value="C:periplasmic space"/>
    <property type="evidence" value="ECO:0007669"/>
    <property type="project" value="UniProtKB-ARBA"/>
</dbReference>